<dbReference type="EMBL" id="KQ474074">
    <property type="protein sequence ID" value="KPV77376.1"/>
    <property type="molecule type" value="Genomic_DNA"/>
</dbReference>
<dbReference type="InterPro" id="IPR056138">
    <property type="entry name" value="DUF7721"/>
</dbReference>
<feature type="compositionally biased region" description="Gly residues" evidence="1">
    <location>
        <begin position="63"/>
        <end position="72"/>
    </location>
</feature>
<dbReference type="STRING" id="578459.A0A194SDA5"/>
<dbReference type="Proteomes" id="UP000053890">
    <property type="component" value="Unassembled WGS sequence"/>
</dbReference>
<evidence type="ECO:0000259" key="2">
    <source>
        <dbReference type="Pfam" id="PF24845"/>
    </source>
</evidence>
<evidence type="ECO:0000313" key="3">
    <source>
        <dbReference type="EMBL" id="KPV77376.1"/>
    </source>
</evidence>
<sequence>MDNLMKFGQQAYKQYQDSQDNQGNSNNQQQQQQQYGDDSNSPYPQAGQQQQHDFTGGRQHAGQGDGAFGIQGGSQFNSHDNRPPQQSSGGFLSALNQDQTVQQASNQSNEDQGLFASALSFLNGRDNDDDVDEEHVQKAHQEAYSSGQSNMSANSMGAAAAMQALKSFTSGSGGQQQQSSGGGMQSNLIAMAMSEATKLFNQNGGASNGNKQDVVNSAAQTMMKLMIKNKVSGMTGGGSEGGMGSLFSMAQKFM</sequence>
<dbReference type="PANTHER" id="PTHR39477">
    <property type="entry name" value="CHROMOSOME 8, WHOLE GENOME SHOTGUN SEQUENCE"/>
    <property type="match status" value="1"/>
</dbReference>
<evidence type="ECO:0000313" key="4">
    <source>
        <dbReference type="Proteomes" id="UP000053890"/>
    </source>
</evidence>
<organism evidence="3 4">
    <name type="scientific">Rhodotorula graminis (strain WP1)</name>
    <dbReference type="NCBI Taxonomy" id="578459"/>
    <lineage>
        <taxon>Eukaryota</taxon>
        <taxon>Fungi</taxon>
        <taxon>Dikarya</taxon>
        <taxon>Basidiomycota</taxon>
        <taxon>Pucciniomycotina</taxon>
        <taxon>Microbotryomycetes</taxon>
        <taxon>Sporidiobolales</taxon>
        <taxon>Sporidiobolaceae</taxon>
        <taxon>Rhodotorula</taxon>
    </lineage>
</organism>
<feature type="compositionally biased region" description="Polar residues" evidence="1">
    <location>
        <begin position="83"/>
        <end position="92"/>
    </location>
</feature>
<dbReference type="GeneID" id="28979284"/>
<feature type="compositionally biased region" description="Polar residues" evidence="1">
    <location>
        <begin position="42"/>
        <end position="53"/>
    </location>
</feature>
<dbReference type="OrthoDB" id="2290255at2759"/>
<feature type="region of interest" description="Disordered" evidence="1">
    <location>
        <begin position="125"/>
        <end position="155"/>
    </location>
</feature>
<gene>
    <name evidence="3" type="ORF">RHOBADRAFT_65974</name>
</gene>
<protein>
    <recommendedName>
        <fullName evidence="2">DUF7721 domain-containing protein</fullName>
    </recommendedName>
</protein>
<feature type="region of interest" description="Disordered" evidence="1">
    <location>
        <begin position="1"/>
        <end position="92"/>
    </location>
</feature>
<name>A0A194SDA5_RHOGW</name>
<proteinExistence type="predicted"/>
<dbReference type="Pfam" id="PF24845">
    <property type="entry name" value="DUF7721"/>
    <property type="match status" value="1"/>
</dbReference>
<keyword evidence="4" id="KW-1185">Reference proteome</keyword>
<accession>A0A194SDA5</accession>
<dbReference type="RefSeq" id="XP_018273425.1">
    <property type="nucleotide sequence ID" value="XM_018418837.1"/>
</dbReference>
<dbReference type="OMA" id="KFTQGET"/>
<feature type="domain" description="DUF7721" evidence="2">
    <location>
        <begin position="97"/>
        <end position="173"/>
    </location>
</feature>
<reference evidence="3 4" key="1">
    <citation type="journal article" date="2015" name="Front. Microbiol.">
        <title>Genome sequence of the plant growth promoting endophytic yeast Rhodotorula graminis WP1.</title>
        <authorList>
            <person name="Firrincieli A."/>
            <person name="Otillar R."/>
            <person name="Salamov A."/>
            <person name="Schmutz J."/>
            <person name="Khan Z."/>
            <person name="Redman R.S."/>
            <person name="Fleck N.D."/>
            <person name="Lindquist E."/>
            <person name="Grigoriev I.V."/>
            <person name="Doty S.L."/>
        </authorList>
    </citation>
    <scope>NUCLEOTIDE SEQUENCE [LARGE SCALE GENOMIC DNA]</scope>
    <source>
        <strain evidence="3 4">WP1</strain>
    </source>
</reference>
<dbReference type="PANTHER" id="PTHR39477:SF1">
    <property type="entry name" value="BETA-FLANKING PROTEIN"/>
    <property type="match status" value="1"/>
</dbReference>
<evidence type="ECO:0000256" key="1">
    <source>
        <dbReference type="SAM" id="MobiDB-lite"/>
    </source>
</evidence>
<dbReference type="AlphaFoldDB" id="A0A194SDA5"/>
<feature type="compositionally biased region" description="Low complexity" evidence="1">
    <location>
        <begin position="14"/>
        <end position="41"/>
    </location>
</feature>